<dbReference type="AlphaFoldDB" id="A0ABD0MM32"/>
<dbReference type="Proteomes" id="UP001529510">
    <property type="component" value="Unassembled WGS sequence"/>
</dbReference>
<accession>A0ABD0MM32</accession>
<name>A0ABD0MM32_CIRMR</name>
<proteinExistence type="predicted"/>
<comment type="caution">
    <text evidence="1">The sequence shown here is derived from an EMBL/GenBank/DDBJ whole genome shotgun (WGS) entry which is preliminary data.</text>
</comment>
<organism evidence="1 2">
    <name type="scientific">Cirrhinus mrigala</name>
    <name type="common">Mrigala</name>
    <dbReference type="NCBI Taxonomy" id="683832"/>
    <lineage>
        <taxon>Eukaryota</taxon>
        <taxon>Metazoa</taxon>
        <taxon>Chordata</taxon>
        <taxon>Craniata</taxon>
        <taxon>Vertebrata</taxon>
        <taxon>Euteleostomi</taxon>
        <taxon>Actinopterygii</taxon>
        <taxon>Neopterygii</taxon>
        <taxon>Teleostei</taxon>
        <taxon>Ostariophysi</taxon>
        <taxon>Cypriniformes</taxon>
        <taxon>Cyprinidae</taxon>
        <taxon>Labeoninae</taxon>
        <taxon>Labeonini</taxon>
        <taxon>Cirrhinus</taxon>
    </lineage>
</organism>
<sequence length="50" mass="5847">VGFTLSGGLKCHWFVQLHKREQIRLQYGVKQEFSPYASLTQCSFPYLKEP</sequence>
<feature type="non-terminal residue" evidence="1">
    <location>
        <position position="1"/>
    </location>
</feature>
<protein>
    <submittedName>
        <fullName evidence="1">Uncharacterized protein</fullName>
    </submittedName>
</protein>
<feature type="non-terminal residue" evidence="1">
    <location>
        <position position="50"/>
    </location>
</feature>
<gene>
    <name evidence="1" type="ORF">M9458_054004</name>
</gene>
<reference evidence="1 2" key="1">
    <citation type="submission" date="2024-05" db="EMBL/GenBank/DDBJ databases">
        <title>Genome sequencing and assembly of Indian major carp, Cirrhinus mrigala (Hamilton, 1822).</title>
        <authorList>
            <person name="Mohindra V."/>
            <person name="Chowdhury L.M."/>
            <person name="Lal K."/>
            <person name="Jena J.K."/>
        </authorList>
    </citation>
    <scope>NUCLEOTIDE SEQUENCE [LARGE SCALE GENOMIC DNA]</scope>
    <source>
        <strain evidence="1">CM1030</strain>
        <tissue evidence="1">Blood</tissue>
    </source>
</reference>
<keyword evidence="2" id="KW-1185">Reference proteome</keyword>
<evidence type="ECO:0000313" key="1">
    <source>
        <dbReference type="EMBL" id="KAL0150700.1"/>
    </source>
</evidence>
<dbReference type="EMBL" id="JAMKFB020000280">
    <property type="protein sequence ID" value="KAL0150700.1"/>
    <property type="molecule type" value="Genomic_DNA"/>
</dbReference>
<evidence type="ECO:0000313" key="2">
    <source>
        <dbReference type="Proteomes" id="UP001529510"/>
    </source>
</evidence>